<evidence type="ECO:0000256" key="2">
    <source>
        <dbReference type="SAM" id="SignalP"/>
    </source>
</evidence>
<evidence type="ECO:0000313" key="4">
    <source>
        <dbReference type="Proteomes" id="UP001566132"/>
    </source>
</evidence>
<feature type="signal peptide" evidence="2">
    <location>
        <begin position="1"/>
        <end position="21"/>
    </location>
</feature>
<gene>
    <name evidence="3" type="ORF">ABEB36_003692</name>
</gene>
<organism evidence="3 4">
    <name type="scientific">Hypothenemus hampei</name>
    <name type="common">Coffee berry borer</name>
    <dbReference type="NCBI Taxonomy" id="57062"/>
    <lineage>
        <taxon>Eukaryota</taxon>
        <taxon>Metazoa</taxon>
        <taxon>Ecdysozoa</taxon>
        <taxon>Arthropoda</taxon>
        <taxon>Hexapoda</taxon>
        <taxon>Insecta</taxon>
        <taxon>Pterygota</taxon>
        <taxon>Neoptera</taxon>
        <taxon>Endopterygota</taxon>
        <taxon>Coleoptera</taxon>
        <taxon>Polyphaga</taxon>
        <taxon>Cucujiformia</taxon>
        <taxon>Curculionidae</taxon>
        <taxon>Scolytinae</taxon>
        <taxon>Hypothenemus</taxon>
    </lineage>
</organism>
<sequence>MEYHLFGLLLIALNGMEITGGTLENGFRIYRLENCMANLSVLFTNVSFELKNQSYTIRFDIDVLEDDIEDVDFHLSIDRCLNRAAPDTCEEYHEFDFPGFCSILHLHGPWSPIMDNMEPPYPCPPKKGKYIMKRSIIIKIEDLEKLRLERGYYFITKLKQSEMKTHKLLFCGLIEGQF</sequence>
<comment type="caution">
    <text evidence="3">The sequence shown here is derived from an EMBL/GenBank/DDBJ whole genome shotgun (WGS) entry which is preliminary data.</text>
</comment>
<proteinExistence type="predicted"/>
<evidence type="ECO:0000313" key="3">
    <source>
        <dbReference type="EMBL" id="KAL1508867.1"/>
    </source>
</evidence>
<keyword evidence="4" id="KW-1185">Reference proteome</keyword>
<keyword evidence="1 2" id="KW-0732">Signal</keyword>
<dbReference type="EMBL" id="JBDJPC010000003">
    <property type="protein sequence ID" value="KAL1508867.1"/>
    <property type="molecule type" value="Genomic_DNA"/>
</dbReference>
<protein>
    <submittedName>
        <fullName evidence="3">Uncharacterized protein</fullName>
    </submittedName>
</protein>
<dbReference type="Proteomes" id="UP001566132">
    <property type="component" value="Unassembled WGS sequence"/>
</dbReference>
<evidence type="ECO:0000256" key="1">
    <source>
        <dbReference type="ARBA" id="ARBA00022729"/>
    </source>
</evidence>
<name>A0ABD1F1E7_HYPHA</name>
<feature type="chain" id="PRO_5044798680" evidence="2">
    <location>
        <begin position="22"/>
        <end position="178"/>
    </location>
</feature>
<dbReference type="Gene3D" id="2.70.220.10">
    <property type="entry name" value="Ganglioside GM2 activator"/>
    <property type="match status" value="1"/>
</dbReference>
<accession>A0ABD1F1E7</accession>
<dbReference type="AlphaFoldDB" id="A0ABD1F1E7"/>
<dbReference type="InterPro" id="IPR036846">
    <property type="entry name" value="GM2-AP_sf"/>
</dbReference>
<reference evidence="3 4" key="1">
    <citation type="submission" date="2024-05" db="EMBL/GenBank/DDBJ databases">
        <title>Genetic variation in Jamaican populations of the coffee berry borer (Hypothenemus hampei).</title>
        <authorList>
            <person name="Errbii M."/>
            <person name="Myrie A."/>
        </authorList>
    </citation>
    <scope>NUCLEOTIDE SEQUENCE [LARGE SCALE GENOMIC DNA]</scope>
    <source>
        <strain evidence="3">JA-Hopewell-2020-01-JO</strain>
        <tissue evidence="3">Whole body</tissue>
    </source>
</reference>